<dbReference type="PANTHER" id="PTHR47963:SF8">
    <property type="entry name" value="ATP-DEPENDENT RNA HELICASE DEAD"/>
    <property type="match status" value="1"/>
</dbReference>
<dbReference type="GO" id="GO:0005840">
    <property type="term" value="C:ribosome"/>
    <property type="evidence" value="ECO:0007669"/>
    <property type="project" value="TreeGrafter"/>
</dbReference>
<dbReference type="CDD" id="cd12252">
    <property type="entry name" value="RRM_DbpA"/>
    <property type="match status" value="1"/>
</dbReference>
<feature type="domain" description="Helicase ATP-binding" evidence="8">
    <location>
        <begin position="35"/>
        <end position="206"/>
    </location>
</feature>
<dbReference type="InterPro" id="IPR000629">
    <property type="entry name" value="RNA-helicase_DEAD-box_CS"/>
</dbReference>
<evidence type="ECO:0000313" key="11">
    <source>
        <dbReference type="EMBL" id="MBC8579293.1"/>
    </source>
</evidence>
<keyword evidence="2 7" id="KW-0547">Nucleotide-binding</keyword>
<sequence>METRLFNDLDISSEIKRAISDMQFEEMTPIQAKSIDPIMDGKDVIAQAPTGTGKTCAFGIPVVERIDTNSDKVQALILCPTRELANQIGEELRSLCKYKSNVRTLAVYGGQPMDRQIMALKKRPQIIIGTPGRVMDHLRRRTLKLEDLRMLVLDEADEMLNMGFREDIDTILQSAPEEKQFILFSATLPKAIQDIASQYQKDAERISVLKKTVTVDTIKQYYLDVNERYKIEVLSRMMEVTAFKLGVVFCNTKRCVDEVCSALQQRGFLAEALHGDMKQLQRDSVMAKFRKGFVNVLVATDVAARGIDIDDIDVVFNYDVPTDEEYYVHRIGRTGRAMRQGLSYTLCTPKDRSKLRFIQNYTKSKIEKAEIPTIETIKEGQLLRVCDEIREAAQSRMPKRYKECIDHLVEEGYNEEQIMIALFKLVMSNQTMSANDHIKMEDLQPRREAYQGGGDFVRLFINLGKKDKLKDIDLIKLVSNETSTPRKGIRKVDIMEKFSFFEVPNGCEDEILGVLTKQKYKGRKINVEIAQRKNRR</sequence>
<dbReference type="InterPro" id="IPR005580">
    <property type="entry name" value="DbpA/CsdA_RNA-bd_dom"/>
</dbReference>
<dbReference type="InterPro" id="IPR044742">
    <property type="entry name" value="DEAD/DEAH_RhlB"/>
</dbReference>
<evidence type="ECO:0000256" key="5">
    <source>
        <dbReference type="ARBA" id="ARBA00022840"/>
    </source>
</evidence>
<accession>A0A926IE20</accession>
<keyword evidence="4 7" id="KW-0347">Helicase</keyword>
<dbReference type="InterPro" id="IPR012677">
    <property type="entry name" value="Nucleotide-bd_a/b_plait_sf"/>
</dbReference>
<dbReference type="InterPro" id="IPR014014">
    <property type="entry name" value="RNA_helicase_DEAD_Q_motif"/>
</dbReference>
<proteinExistence type="inferred from homology"/>
<dbReference type="Proteomes" id="UP000655830">
    <property type="component" value="Unassembled WGS sequence"/>
</dbReference>
<dbReference type="InterPro" id="IPR001650">
    <property type="entry name" value="Helicase_C-like"/>
</dbReference>
<evidence type="ECO:0000313" key="12">
    <source>
        <dbReference type="Proteomes" id="UP000655830"/>
    </source>
</evidence>
<dbReference type="InterPro" id="IPR050547">
    <property type="entry name" value="DEAD_box_RNA_helicases"/>
</dbReference>
<evidence type="ECO:0000256" key="1">
    <source>
        <dbReference type="ARBA" id="ARBA00012552"/>
    </source>
</evidence>
<dbReference type="SMART" id="SM00487">
    <property type="entry name" value="DEXDc"/>
    <property type="match status" value="1"/>
</dbReference>
<comment type="similarity">
    <text evidence="7">Belongs to the DEAD box helicase family.</text>
</comment>
<dbReference type="Gene3D" id="3.40.50.300">
    <property type="entry name" value="P-loop containing nucleotide triphosphate hydrolases"/>
    <property type="match status" value="2"/>
</dbReference>
<dbReference type="Gene3D" id="3.30.70.330">
    <property type="match status" value="1"/>
</dbReference>
<dbReference type="Pfam" id="PF03880">
    <property type="entry name" value="DbpA"/>
    <property type="match status" value="1"/>
</dbReference>
<feature type="domain" description="Helicase C-terminal" evidence="9">
    <location>
        <begin position="217"/>
        <end position="377"/>
    </location>
</feature>
<dbReference type="EMBL" id="JACRSY010000009">
    <property type="protein sequence ID" value="MBC8579293.1"/>
    <property type="molecule type" value="Genomic_DNA"/>
</dbReference>
<dbReference type="GO" id="GO:0033592">
    <property type="term" value="F:RNA strand annealing activity"/>
    <property type="evidence" value="ECO:0007669"/>
    <property type="project" value="TreeGrafter"/>
</dbReference>
<evidence type="ECO:0000259" key="10">
    <source>
        <dbReference type="PROSITE" id="PS51195"/>
    </source>
</evidence>
<dbReference type="SMART" id="SM00490">
    <property type="entry name" value="HELICc"/>
    <property type="match status" value="1"/>
</dbReference>
<reference evidence="11" key="1">
    <citation type="submission" date="2020-08" db="EMBL/GenBank/DDBJ databases">
        <title>Genome public.</title>
        <authorList>
            <person name="Liu C."/>
            <person name="Sun Q."/>
        </authorList>
    </citation>
    <scope>NUCLEOTIDE SEQUENCE</scope>
    <source>
        <strain evidence="11">NSJ-12</strain>
    </source>
</reference>
<dbReference type="PROSITE" id="PS51195">
    <property type="entry name" value="Q_MOTIF"/>
    <property type="match status" value="1"/>
</dbReference>
<dbReference type="GO" id="GO:0016787">
    <property type="term" value="F:hydrolase activity"/>
    <property type="evidence" value="ECO:0007669"/>
    <property type="project" value="UniProtKB-KW"/>
</dbReference>
<evidence type="ECO:0000256" key="3">
    <source>
        <dbReference type="ARBA" id="ARBA00022801"/>
    </source>
</evidence>
<evidence type="ECO:0000259" key="9">
    <source>
        <dbReference type="PROSITE" id="PS51194"/>
    </source>
</evidence>
<evidence type="ECO:0000256" key="7">
    <source>
        <dbReference type="RuleBase" id="RU000492"/>
    </source>
</evidence>
<protein>
    <recommendedName>
        <fullName evidence="1">RNA helicase</fullName>
        <ecNumber evidence="1">3.6.4.13</ecNumber>
    </recommendedName>
</protein>
<dbReference type="InterPro" id="IPR011545">
    <property type="entry name" value="DEAD/DEAH_box_helicase_dom"/>
</dbReference>
<dbReference type="InterPro" id="IPR027417">
    <property type="entry name" value="P-loop_NTPase"/>
</dbReference>
<organism evidence="11 12">
    <name type="scientific">Zhenhengia yiwuensis</name>
    <dbReference type="NCBI Taxonomy" id="2763666"/>
    <lineage>
        <taxon>Bacteria</taxon>
        <taxon>Bacillati</taxon>
        <taxon>Bacillota</taxon>
        <taxon>Clostridia</taxon>
        <taxon>Lachnospirales</taxon>
        <taxon>Lachnospiraceae</taxon>
        <taxon>Zhenhengia</taxon>
    </lineage>
</organism>
<feature type="domain" description="DEAD-box RNA helicase Q" evidence="10">
    <location>
        <begin position="4"/>
        <end position="32"/>
    </location>
</feature>
<dbReference type="CDD" id="cd18787">
    <property type="entry name" value="SF2_C_DEAD"/>
    <property type="match status" value="1"/>
</dbReference>
<keyword evidence="12" id="KW-1185">Reference proteome</keyword>
<evidence type="ECO:0000256" key="4">
    <source>
        <dbReference type="ARBA" id="ARBA00022806"/>
    </source>
</evidence>
<dbReference type="EC" id="3.6.4.13" evidence="1"/>
<feature type="short sequence motif" description="Q motif" evidence="6">
    <location>
        <begin position="4"/>
        <end position="32"/>
    </location>
</feature>
<dbReference type="PROSITE" id="PS00039">
    <property type="entry name" value="DEAD_ATP_HELICASE"/>
    <property type="match status" value="1"/>
</dbReference>
<keyword evidence="5 7" id="KW-0067">ATP-binding</keyword>
<evidence type="ECO:0000256" key="6">
    <source>
        <dbReference type="PROSITE-ProRule" id="PRU00552"/>
    </source>
</evidence>
<dbReference type="PROSITE" id="PS51192">
    <property type="entry name" value="HELICASE_ATP_BIND_1"/>
    <property type="match status" value="1"/>
</dbReference>
<evidence type="ECO:0000256" key="2">
    <source>
        <dbReference type="ARBA" id="ARBA00022741"/>
    </source>
</evidence>
<dbReference type="Pfam" id="PF00270">
    <property type="entry name" value="DEAD"/>
    <property type="match status" value="1"/>
</dbReference>
<dbReference type="PANTHER" id="PTHR47963">
    <property type="entry name" value="DEAD-BOX ATP-DEPENDENT RNA HELICASE 47, MITOCHONDRIAL"/>
    <property type="match status" value="1"/>
</dbReference>
<gene>
    <name evidence="11" type="ORF">H8718_07115</name>
</gene>
<dbReference type="GO" id="GO:0003724">
    <property type="term" value="F:RNA helicase activity"/>
    <property type="evidence" value="ECO:0007669"/>
    <property type="project" value="UniProtKB-EC"/>
</dbReference>
<dbReference type="GO" id="GO:0005829">
    <property type="term" value="C:cytosol"/>
    <property type="evidence" value="ECO:0007669"/>
    <property type="project" value="TreeGrafter"/>
</dbReference>
<dbReference type="GO" id="GO:0009409">
    <property type="term" value="P:response to cold"/>
    <property type="evidence" value="ECO:0007669"/>
    <property type="project" value="TreeGrafter"/>
</dbReference>
<dbReference type="Pfam" id="PF00271">
    <property type="entry name" value="Helicase_C"/>
    <property type="match status" value="1"/>
</dbReference>
<dbReference type="PROSITE" id="PS51194">
    <property type="entry name" value="HELICASE_CTER"/>
    <property type="match status" value="1"/>
</dbReference>
<name>A0A926IE20_9FIRM</name>
<dbReference type="AlphaFoldDB" id="A0A926IE20"/>
<keyword evidence="3 7" id="KW-0378">Hydrolase</keyword>
<dbReference type="InterPro" id="IPR014001">
    <property type="entry name" value="Helicase_ATP-bd"/>
</dbReference>
<evidence type="ECO:0000259" key="8">
    <source>
        <dbReference type="PROSITE" id="PS51192"/>
    </source>
</evidence>
<dbReference type="SUPFAM" id="SSF52540">
    <property type="entry name" value="P-loop containing nucleoside triphosphate hydrolases"/>
    <property type="match status" value="1"/>
</dbReference>
<comment type="caution">
    <text evidence="11">The sequence shown here is derived from an EMBL/GenBank/DDBJ whole genome shotgun (WGS) entry which is preliminary data.</text>
</comment>
<dbReference type="GO" id="GO:0005524">
    <property type="term" value="F:ATP binding"/>
    <property type="evidence" value="ECO:0007669"/>
    <property type="project" value="UniProtKB-KW"/>
</dbReference>
<dbReference type="CDD" id="cd00268">
    <property type="entry name" value="DEADc"/>
    <property type="match status" value="1"/>
</dbReference>